<dbReference type="PANTHER" id="PTHR23502">
    <property type="entry name" value="MAJOR FACILITATOR SUPERFAMILY"/>
    <property type="match status" value="1"/>
</dbReference>
<name>A0A5N6Z863_9EURO</name>
<dbReference type="CDD" id="cd17323">
    <property type="entry name" value="MFS_Tpo1_MDR_like"/>
    <property type="match status" value="1"/>
</dbReference>
<reference evidence="10" key="1">
    <citation type="submission" date="2019-04" db="EMBL/GenBank/DDBJ databases">
        <title>Friends and foes A comparative genomics studyof 23 Aspergillus species from section Flavi.</title>
        <authorList>
            <consortium name="DOE Joint Genome Institute"/>
            <person name="Kjaerbolling I."/>
            <person name="Vesth T."/>
            <person name="Frisvad J.C."/>
            <person name="Nybo J.L."/>
            <person name="Theobald S."/>
            <person name="Kildgaard S."/>
            <person name="Isbrandt T."/>
            <person name="Kuo A."/>
            <person name="Sato A."/>
            <person name="Lyhne E.K."/>
            <person name="Kogle M.E."/>
            <person name="Wiebenga A."/>
            <person name="Kun R.S."/>
            <person name="Lubbers R.J."/>
            <person name="Makela M.R."/>
            <person name="Barry K."/>
            <person name="Chovatia M."/>
            <person name="Clum A."/>
            <person name="Daum C."/>
            <person name="Haridas S."/>
            <person name="He G."/>
            <person name="LaButti K."/>
            <person name="Lipzen A."/>
            <person name="Mondo S."/>
            <person name="Riley R."/>
            <person name="Salamov A."/>
            <person name="Simmons B.A."/>
            <person name="Magnuson J.K."/>
            <person name="Henrissat B."/>
            <person name="Mortensen U.H."/>
            <person name="Larsen T.O."/>
            <person name="Devries R.P."/>
            <person name="Grigoriev I.V."/>
            <person name="Machida M."/>
            <person name="Baker S.E."/>
            <person name="Andersen M.R."/>
        </authorList>
    </citation>
    <scope>NUCLEOTIDE SEQUENCE [LARGE SCALE GENOMIC DNA]</scope>
    <source>
        <strain evidence="10">CBS 553.77</strain>
    </source>
</reference>
<feature type="transmembrane region" description="Helical" evidence="7">
    <location>
        <begin position="495"/>
        <end position="516"/>
    </location>
</feature>
<dbReference type="FunFam" id="1.20.1250.20:FF:000011">
    <property type="entry name" value="MFS multidrug transporter, putative"/>
    <property type="match status" value="1"/>
</dbReference>
<accession>A0A5N6Z863</accession>
<evidence type="ECO:0000256" key="2">
    <source>
        <dbReference type="ARBA" id="ARBA00022448"/>
    </source>
</evidence>
<feature type="transmembrane region" description="Helical" evidence="7">
    <location>
        <begin position="460"/>
        <end position="483"/>
    </location>
</feature>
<gene>
    <name evidence="9" type="ORF">BDV28DRAFT_132480</name>
</gene>
<evidence type="ECO:0000256" key="5">
    <source>
        <dbReference type="ARBA" id="ARBA00023136"/>
    </source>
</evidence>
<dbReference type="PANTHER" id="PTHR23502:SF132">
    <property type="entry name" value="POLYAMINE TRANSPORTER 2-RELATED"/>
    <property type="match status" value="1"/>
</dbReference>
<dbReference type="Proteomes" id="UP000327118">
    <property type="component" value="Unassembled WGS sequence"/>
</dbReference>
<evidence type="ECO:0000256" key="6">
    <source>
        <dbReference type="SAM" id="MobiDB-lite"/>
    </source>
</evidence>
<dbReference type="InterPro" id="IPR020846">
    <property type="entry name" value="MFS_dom"/>
</dbReference>
<feature type="transmembrane region" description="Helical" evidence="7">
    <location>
        <begin position="126"/>
        <end position="153"/>
    </location>
</feature>
<protein>
    <submittedName>
        <fullName evidence="9">Major facilitator superfamily domain-containing protein</fullName>
    </submittedName>
</protein>
<keyword evidence="3 7" id="KW-0812">Transmembrane</keyword>
<feature type="transmembrane region" description="Helical" evidence="7">
    <location>
        <begin position="286"/>
        <end position="311"/>
    </location>
</feature>
<evidence type="ECO:0000313" key="9">
    <source>
        <dbReference type="EMBL" id="KAE8353815.1"/>
    </source>
</evidence>
<evidence type="ECO:0000256" key="4">
    <source>
        <dbReference type="ARBA" id="ARBA00022989"/>
    </source>
</evidence>
<evidence type="ECO:0000256" key="7">
    <source>
        <dbReference type="SAM" id="Phobius"/>
    </source>
</evidence>
<keyword evidence="2" id="KW-0813">Transport</keyword>
<evidence type="ECO:0000313" key="10">
    <source>
        <dbReference type="Proteomes" id="UP000327118"/>
    </source>
</evidence>
<keyword evidence="4 7" id="KW-1133">Transmembrane helix</keyword>
<keyword evidence="5 7" id="KW-0472">Membrane</keyword>
<evidence type="ECO:0000259" key="8">
    <source>
        <dbReference type="PROSITE" id="PS50850"/>
    </source>
</evidence>
<dbReference type="Gene3D" id="1.20.1250.20">
    <property type="entry name" value="MFS general substrate transporter like domains"/>
    <property type="match status" value="1"/>
</dbReference>
<dbReference type="AlphaFoldDB" id="A0A5N6Z863"/>
<feature type="transmembrane region" description="Helical" evidence="7">
    <location>
        <begin position="194"/>
        <end position="213"/>
    </location>
</feature>
<dbReference type="InterPro" id="IPR011701">
    <property type="entry name" value="MFS"/>
</dbReference>
<keyword evidence="10" id="KW-1185">Reference proteome</keyword>
<feature type="domain" description="Major facilitator superfamily (MFS) profile" evidence="8">
    <location>
        <begin position="128"/>
        <end position="561"/>
    </location>
</feature>
<comment type="subcellular location">
    <subcellularLocation>
        <location evidence="1">Membrane</location>
        <topology evidence="1">Multi-pass membrane protein</topology>
    </subcellularLocation>
</comment>
<feature type="transmembrane region" description="Helical" evidence="7">
    <location>
        <begin position="528"/>
        <end position="550"/>
    </location>
</feature>
<dbReference type="SUPFAM" id="SSF103473">
    <property type="entry name" value="MFS general substrate transporter"/>
    <property type="match status" value="1"/>
</dbReference>
<proteinExistence type="predicted"/>
<evidence type="ECO:0000256" key="3">
    <source>
        <dbReference type="ARBA" id="ARBA00022692"/>
    </source>
</evidence>
<sequence length="561" mass="61928">MVHPGPEDPQDSPEPLDLDLLRTETRESLRHLGVSEDAPPLDVNYPNVGRQTEPVFPEEYVIETRTGLVPEQALEQIRSHASVTTTTRVPSRRRIPDLEKATTSEFVTFTIGDPENPFNWSRLYKWYITMVASAVVVCVAYGSSIVTGGLGLIQEKYHVSLEVAILTCSIMVCGFAVGPLLWSPLSEIIGRQPVYIISLGLYTIFNIPCALAPNIGGLLVCRFLCGVFSSSGLSLAGGTIADIWNLEERGMAIAFFAAAPYCGPVVGPIVTGWINVGSHRLDLFFWVNMAFAGVVLILIGLVPETYAPVILKRRAARLRKTTGNMNIITEQEKYKLSLQDIIRTSLVRPITMIMTEPVLDLMCMYIVLIYAMLYAFFFAYPVIFVELYGYNDGQIGLMFIPILIGAGFSLLATPAIEKQFTATCKRRAPTPEDRLIGALIGSPFIPISFFILGATSFKHIIWVGPCSSGIAFGFGMVLCYYSVNNYIIDSYQKYAASALAAKVFLRSGGGAAFPLFTTQMYHRLGLQWASWLLAFIALGMVLIPYTFYVFGGRLRAKLSRD</sequence>
<evidence type="ECO:0000256" key="1">
    <source>
        <dbReference type="ARBA" id="ARBA00004141"/>
    </source>
</evidence>
<dbReference type="GO" id="GO:0005886">
    <property type="term" value="C:plasma membrane"/>
    <property type="evidence" value="ECO:0007669"/>
    <property type="project" value="TreeGrafter"/>
</dbReference>
<dbReference type="GO" id="GO:0000329">
    <property type="term" value="C:fungal-type vacuole membrane"/>
    <property type="evidence" value="ECO:0007669"/>
    <property type="project" value="TreeGrafter"/>
</dbReference>
<dbReference type="InterPro" id="IPR036259">
    <property type="entry name" value="MFS_trans_sf"/>
</dbReference>
<dbReference type="EMBL" id="ML739088">
    <property type="protein sequence ID" value="KAE8353815.1"/>
    <property type="molecule type" value="Genomic_DNA"/>
</dbReference>
<feature type="transmembrane region" description="Helical" evidence="7">
    <location>
        <begin position="358"/>
        <end position="383"/>
    </location>
</feature>
<feature type="transmembrane region" description="Helical" evidence="7">
    <location>
        <begin position="395"/>
        <end position="414"/>
    </location>
</feature>
<dbReference type="Pfam" id="PF07690">
    <property type="entry name" value="MFS_1"/>
    <property type="match status" value="1"/>
</dbReference>
<feature type="transmembrane region" description="Helical" evidence="7">
    <location>
        <begin position="159"/>
        <end position="182"/>
    </location>
</feature>
<feature type="transmembrane region" description="Helical" evidence="7">
    <location>
        <begin position="435"/>
        <end position="454"/>
    </location>
</feature>
<dbReference type="PROSITE" id="PS50850">
    <property type="entry name" value="MFS"/>
    <property type="match status" value="1"/>
</dbReference>
<feature type="transmembrane region" description="Helical" evidence="7">
    <location>
        <begin position="219"/>
        <end position="241"/>
    </location>
</feature>
<organism evidence="9 10">
    <name type="scientific">Aspergillus coremiiformis</name>
    <dbReference type="NCBI Taxonomy" id="138285"/>
    <lineage>
        <taxon>Eukaryota</taxon>
        <taxon>Fungi</taxon>
        <taxon>Dikarya</taxon>
        <taxon>Ascomycota</taxon>
        <taxon>Pezizomycotina</taxon>
        <taxon>Eurotiomycetes</taxon>
        <taxon>Eurotiomycetidae</taxon>
        <taxon>Eurotiales</taxon>
        <taxon>Aspergillaceae</taxon>
        <taxon>Aspergillus</taxon>
        <taxon>Aspergillus subgen. Circumdati</taxon>
    </lineage>
</organism>
<dbReference type="GO" id="GO:0000297">
    <property type="term" value="F:spermine transmembrane transporter activity"/>
    <property type="evidence" value="ECO:0007669"/>
    <property type="project" value="TreeGrafter"/>
</dbReference>
<feature type="region of interest" description="Disordered" evidence="6">
    <location>
        <begin position="30"/>
        <end position="49"/>
    </location>
</feature>
<dbReference type="OrthoDB" id="3936150at2759"/>
<feature type="transmembrane region" description="Helical" evidence="7">
    <location>
        <begin position="253"/>
        <end position="274"/>
    </location>
</feature>